<sequence>MFVADLVHYKIVGYSTWSNHRMQSFLWLISNKPILLDPTRSKSLPLWIC</sequence>
<dbReference type="AlphaFoldDB" id="A0A0A9DLE9"/>
<name>A0A0A9DLE9_ARUDO</name>
<reference evidence="1" key="2">
    <citation type="journal article" date="2015" name="Data Brief">
        <title>Shoot transcriptome of the giant reed, Arundo donax.</title>
        <authorList>
            <person name="Barrero R.A."/>
            <person name="Guerrero F.D."/>
            <person name="Moolhuijzen P."/>
            <person name="Goolsby J.A."/>
            <person name="Tidwell J."/>
            <person name="Bellgard S.E."/>
            <person name="Bellgard M.I."/>
        </authorList>
    </citation>
    <scope>NUCLEOTIDE SEQUENCE</scope>
    <source>
        <tissue evidence="1">Shoot tissue taken approximately 20 cm above the soil surface</tissue>
    </source>
</reference>
<accession>A0A0A9DLE9</accession>
<dbReference type="EMBL" id="GBRH01210392">
    <property type="protein sequence ID" value="JAD87503.1"/>
    <property type="molecule type" value="Transcribed_RNA"/>
</dbReference>
<reference evidence="1" key="1">
    <citation type="submission" date="2014-09" db="EMBL/GenBank/DDBJ databases">
        <authorList>
            <person name="Magalhaes I.L.F."/>
            <person name="Oliveira U."/>
            <person name="Santos F.R."/>
            <person name="Vidigal T.H.D.A."/>
            <person name="Brescovit A.D."/>
            <person name="Santos A.J."/>
        </authorList>
    </citation>
    <scope>NUCLEOTIDE SEQUENCE</scope>
    <source>
        <tissue evidence="1">Shoot tissue taken approximately 20 cm above the soil surface</tissue>
    </source>
</reference>
<organism evidence="1">
    <name type="scientific">Arundo donax</name>
    <name type="common">Giant reed</name>
    <name type="synonym">Donax arundinaceus</name>
    <dbReference type="NCBI Taxonomy" id="35708"/>
    <lineage>
        <taxon>Eukaryota</taxon>
        <taxon>Viridiplantae</taxon>
        <taxon>Streptophyta</taxon>
        <taxon>Embryophyta</taxon>
        <taxon>Tracheophyta</taxon>
        <taxon>Spermatophyta</taxon>
        <taxon>Magnoliopsida</taxon>
        <taxon>Liliopsida</taxon>
        <taxon>Poales</taxon>
        <taxon>Poaceae</taxon>
        <taxon>PACMAD clade</taxon>
        <taxon>Arundinoideae</taxon>
        <taxon>Arundineae</taxon>
        <taxon>Arundo</taxon>
    </lineage>
</organism>
<proteinExistence type="predicted"/>
<evidence type="ECO:0000313" key="1">
    <source>
        <dbReference type="EMBL" id="JAD87503.1"/>
    </source>
</evidence>
<protein>
    <submittedName>
        <fullName evidence="1">Uncharacterized protein</fullName>
    </submittedName>
</protein>